<dbReference type="Proteomes" id="UP000717696">
    <property type="component" value="Unassembled WGS sequence"/>
</dbReference>
<dbReference type="EMBL" id="JAGMUU010000005">
    <property type="protein sequence ID" value="KAH7151742.1"/>
    <property type="molecule type" value="Genomic_DNA"/>
</dbReference>
<evidence type="ECO:0000313" key="2">
    <source>
        <dbReference type="EMBL" id="KAH7151742.1"/>
    </source>
</evidence>
<keyword evidence="3" id="KW-1185">Reference proteome</keyword>
<organism evidence="2 3">
    <name type="scientific">Dactylonectria estremocensis</name>
    <dbReference type="NCBI Taxonomy" id="1079267"/>
    <lineage>
        <taxon>Eukaryota</taxon>
        <taxon>Fungi</taxon>
        <taxon>Dikarya</taxon>
        <taxon>Ascomycota</taxon>
        <taxon>Pezizomycotina</taxon>
        <taxon>Sordariomycetes</taxon>
        <taxon>Hypocreomycetidae</taxon>
        <taxon>Hypocreales</taxon>
        <taxon>Nectriaceae</taxon>
        <taxon>Dactylonectria</taxon>
    </lineage>
</organism>
<proteinExistence type="predicted"/>
<sequence>MPLFSSVVMPLSVTNSLAGYAMAMSISHMPHTTCHTATALHRPAQPSPARPGPKQGASNGSIAWASQWSMVAWPCQWQVACASLQKGGELTLTKFSAPGP</sequence>
<protein>
    <submittedName>
        <fullName evidence="2">Uncharacterized protein</fullName>
    </submittedName>
</protein>
<dbReference type="AlphaFoldDB" id="A0A9P9F314"/>
<comment type="caution">
    <text evidence="2">The sequence shown here is derived from an EMBL/GenBank/DDBJ whole genome shotgun (WGS) entry which is preliminary data.</text>
</comment>
<evidence type="ECO:0000313" key="3">
    <source>
        <dbReference type="Proteomes" id="UP000717696"/>
    </source>
</evidence>
<evidence type="ECO:0000256" key="1">
    <source>
        <dbReference type="SAM" id="MobiDB-lite"/>
    </source>
</evidence>
<gene>
    <name evidence="2" type="ORF">B0J13DRAFT_546748</name>
</gene>
<accession>A0A9P9F314</accession>
<reference evidence="2" key="1">
    <citation type="journal article" date="2021" name="Nat. Commun.">
        <title>Genetic determinants of endophytism in the Arabidopsis root mycobiome.</title>
        <authorList>
            <person name="Mesny F."/>
            <person name="Miyauchi S."/>
            <person name="Thiergart T."/>
            <person name="Pickel B."/>
            <person name="Atanasova L."/>
            <person name="Karlsson M."/>
            <person name="Huettel B."/>
            <person name="Barry K.W."/>
            <person name="Haridas S."/>
            <person name="Chen C."/>
            <person name="Bauer D."/>
            <person name="Andreopoulos W."/>
            <person name="Pangilinan J."/>
            <person name="LaButti K."/>
            <person name="Riley R."/>
            <person name="Lipzen A."/>
            <person name="Clum A."/>
            <person name="Drula E."/>
            <person name="Henrissat B."/>
            <person name="Kohler A."/>
            <person name="Grigoriev I.V."/>
            <person name="Martin F.M."/>
            <person name="Hacquard S."/>
        </authorList>
    </citation>
    <scope>NUCLEOTIDE SEQUENCE</scope>
    <source>
        <strain evidence="2">MPI-CAGE-AT-0021</strain>
    </source>
</reference>
<feature type="region of interest" description="Disordered" evidence="1">
    <location>
        <begin position="40"/>
        <end position="60"/>
    </location>
</feature>
<name>A0A9P9F314_9HYPO</name>